<evidence type="ECO:0000313" key="10">
    <source>
        <dbReference type="Proteomes" id="UP000257109"/>
    </source>
</evidence>
<sequence>MRLLLFLYGLNKYGKGNWKSIAQVVRTRTSIQVASHAQKYYLRLNNVKEKKRSSIHDITLKNTNNDQHNSEHPIQQLHENQPQEMSNLQNDNLMDFEDNFIVEHIDQHIDQHSWPPLQEMQQLPHHTEPNPNYLGSLPDIQCLPHHTKPNNLAPLPSIQQYSPHHTNPNNLAPLPSIQQYSPLPSIQQYSPPYIDPYDELGRILHTQYLPRNVDPRELIPPPDLEIKQFPYLFDPSSCVPTPNHGLPHHLDKKSSDN</sequence>
<feature type="domain" description="HTH myb-type" evidence="8">
    <location>
        <begin position="12"/>
        <end position="45"/>
    </location>
</feature>
<keyword evidence="5" id="KW-0539">Nucleus</keyword>
<dbReference type="InterPro" id="IPR017930">
    <property type="entry name" value="Myb_dom"/>
</dbReference>
<gene>
    <name evidence="9" type="primary">SRM1</name>
    <name evidence="9" type="ORF">CR513_13314</name>
</gene>
<dbReference type="PANTHER" id="PTHR44191">
    <property type="entry name" value="TRANSCRIPTION FACTOR KUA1"/>
    <property type="match status" value="1"/>
</dbReference>
<name>A0A371HK16_MUCPR</name>
<evidence type="ECO:0000313" key="9">
    <source>
        <dbReference type="EMBL" id="RDY03136.1"/>
    </source>
</evidence>
<dbReference type="PROSITE" id="PS51294">
    <property type="entry name" value="HTH_MYB"/>
    <property type="match status" value="1"/>
</dbReference>
<dbReference type="SUPFAM" id="SSF46689">
    <property type="entry name" value="Homeodomain-like"/>
    <property type="match status" value="1"/>
</dbReference>
<comment type="subcellular location">
    <subcellularLocation>
        <location evidence="1">Nucleus</location>
    </subcellularLocation>
</comment>
<dbReference type="STRING" id="157652.A0A371HK16"/>
<dbReference type="GO" id="GO:0009751">
    <property type="term" value="P:response to salicylic acid"/>
    <property type="evidence" value="ECO:0007669"/>
    <property type="project" value="TreeGrafter"/>
</dbReference>
<dbReference type="PROSITE" id="PS51293">
    <property type="entry name" value="SANT"/>
    <property type="match status" value="1"/>
</dbReference>
<reference evidence="9" key="1">
    <citation type="submission" date="2018-05" db="EMBL/GenBank/DDBJ databases">
        <title>Draft genome of Mucuna pruriens seed.</title>
        <authorList>
            <person name="Nnadi N.E."/>
            <person name="Vos R."/>
            <person name="Hasami M.H."/>
            <person name="Devisetty U.K."/>
            <person name="Aguiy J.C."/>
        </authorList>
    </citation>
    <scope>NUCLEOTIDE SEQUENCE [LARGE SCALE GENOMIC DNA]</scope>
    <source>
        <strain evidence="9">JCA_2017</strain>
    </source>
</reference>
<feature type="domain" description="SANT" evidence="7">
    <location>
        <begin position="1"/>
        <end position="45"/>
    </location>
</feature>
<dbReference type="Gene3D" id="1.10.10.60">
    <property type="entry name" value="Homeodomain-like"/>
    <property type="match status" value="1"/>
</dbReference>
<keyword evidence="10" id="KW-1185">Reference proteome</keyword>
<protein>
    <submittedName>
        <fullName evidence="9">Transcription factor SRM1</fullName>
    </submittedName>
</protein>
<dbReference type="InterPro" id="IPR052245">
    <property type="entry name" value="Plant_Stress_Dev_TF"/>
</dbReference>
<evidence type="ECO:0000256" key="1">
    <source>
        <dbReference type="ARBA" id="ARBA00004123"/>
    </source>
</evidence>
<dbReference type="GO" id="GO:0006355">
    <property type="term" value="P:regulation of DNA-templated transcription"/>
    <property type="evidence" value="ECO:0007669"/>
    <property type="project" value="UniProtKB-ARBA"/>
</dbReference>
<evidence type="ECO:0000259" key="7">
    <source>
        <dbReference type="PROSITE" id="PS51293"/>
    </source>
</evidence>
<keyword evidence="4" id="KW-0804">Transcription</keyword>
<dbReference type="EMBL" id="QJKJ01002374">
    <property type="protein sequence ID" value="RDY03136.1"/>
    <property type="molecule type" value="Genomic_DNA"/>
</dbReference>
<dbReference type="InterPro" id="IPR006447">
    <property type="entry name" value="Myb_dom_plants"/>
</dbReference>
<evidence type="ECO:0000259" key="8">
    <source>
        <dbReference type="PROSITE" id="PS51294"/>
    </source>
</evidence>
<keyword evidence="2" id="KW-0805">Transcription regulation</keyword>
<evidence type="ECO:0000256" key="4">
    <source>
        <dbReference type="ARBA" id="ARBA00023163"/>
    </source>
</evidence>
<keyword evidence="3" id="KW-0238">DNA-binding</keyword>
<dbReference type="InterPro" id="IPR017884">
    <property type="entry name" value="SANT_dom"/>
</dbReference>
<dbReference type="PANTHER" id="PTHR44191:SF36">
    <property type="entry name" value="HOMEODOMAIN-LIKE SUPERFAMILY PROTEIN"/>
    <property type="match status" value="1"/>
</dbReference>
<dbReference type="GO" id="GO:0009739">
    <property type="term" value="P:response to gibberellin"/>
    <property type="evidence" value="ECO:0007669"/>
    <property type="project" value="TreeGrafter"/>
</dbReference>
<proteinExistence type="predicted"/>
<dbReference type="InterPro" id="IPR009057">
    <property type="entry name" value="Homeodomain-like_sf"/>
</dbReference>
<comment type="caution">
    <text evidence="9">The sequence shown here is derived from an EMBL/GenBank/DDBJ whole genome shotgun (WGS) entry which is preliminary data.</text>
</comment>
<dbReference type="AlphaFoldDB" id="A0A371HK16"/>
<evidence type="ECO:0000256" key="2">
    <source>
        <dbReference type="ARBA" id="ARBA00023015"/>
    </source>
</evidence>
<dbReference type="OrthoDB" id="118550at2759"/>
<evidence type="ECO:0000256" key="3">
    <source>
        <dbReference type="ARBA" id="ARBA00023125"/>
    </source>
</evidence>
<organism evidence="9 10">
    <name type="scientific">Mucuna pruriens</name>
    <name type="common">Velvet bean</name>
    <name type="synonym">Dolichos pruriens</name>
    <dbReference type="NCBI Taxonomy" id="157652"/>
    <lineage>
        <taxon>Eukaryota</taxon>
        <taxon>Viridiplantae</taxon>
        <taxon>Streptophyta</taxon>
        <taxon>Embryophyta</taxon>
        <taxon>Tracheophyta</taxon>
        <taxon>Spermatophyta</taxon>
        <taxon>Magnoliopsida</taxon>
        <taxon>eudicotyledons</taxon>
        <taxon>Gunneridae</taxon>
        <taxon>Pentapetalae</taxon>
        <taxon>rosids</taxon>
        <taxon>fabids</taxon>
        <taxon>Fabales</taxon>
        <taxon>Fabaceae</taxon>
        <taxon>Papilionoideae</taxon>
        <taxon>50 kb inversion clade</taxon>
        <taxon>NPAAA clade</taxon>
        <taxon>indigoferoid/millettioid clade</taxon>
        <taxon>Phaseoleae</taxon>
        <taxon>Mucuna</taxon>
    </lineage>
</organism>
<dbReference type="GO" id="GO:0005634">
    <property type="term" value="C:nucleus"/>
    <property type="evidence" value="ECO:0007669"/>
    <property type="project" value="UniProtKB-SubCell"/>
</dbReference>
<dbReference type="Pfam" id="PF00249">
    <property type="entry name" value="Myb_DNA-binding"/>
    <property type="match status" value="1"/>
</dbReference>
<accession>A0A371HK16</accession>
<feature type="non-terminal residue" evidence="9">
    <location>
        <position position="1"/>
    </location>
</feature>
<dbReference type="Proteomes" id="UP000257109">
    <property type="component" value="Unassembled WGS sequence"/>
</dbReference>
<dbReference type="CDD" id="cd00167">
    <property type="entry name" value="SANT"/>
    <property type="match status" value="1"/>
</dbReference>
<dbReference type="InterPro" id="IPR001005">
    <property type="entry name" value="SANT/Myb"/>
</dbReference>
<dbReference type="GO" id="GO:0003677">
    <property type="term" value="F:DNA binding"/>
    <property type="evidence" value="ECO:0007669"/>
    <property type="project" value="UniProtKB-KW"/>
</dbReference>
<feature type="region of interest" description="Disordered" evidence="6">
    <location>
        <begin position="122"/>
        <end position="178"/>
    </location>
</feature>
<feature type="compositionally biased region" description="Polar residues" evidence="6">
    <location>
        <begin position="157"/>
        <end position="178"/>
    </location>
</feature>
<evidence type="ECO:0000256" key="6">
    <source>
        <dbReference type="SAM" id="MobiDB-lite"/>
    </source>
</evidence>
<evidence type="ECO:0000256" key="5">
    <source>
        <dbReference type="ARBA" id="ARBA00023242"/>
    </source>
</evidence>
<dbReference type="NCBIfam" id="TIGR01557">
    <property type="entry name" value="myb_SHAQKYF"/>
    <property type="match status" value="1"/>
</dbReference>